<name>A0A9D1E2D9_9BACT</name>
<evidence type="ECO:0000313" key="5">
    <source>
        <dbReference type="Proteomes" id="UP000886744"/>
    </source>
</evidence>
<dbReference type="SUPFAM" id="SSF109998">
    <property type="entry name" value="Triger factor/SurA peptide-binding domain-like"/>
    <property type="match status" value="1"/>
</dbReference>
<dbReference type="InterPro" id="IPR000297">
    <property type="entry name" value="PPIase_PpiC"/>
</dbReference>
<dbReference type="GO" id="GO:0003755">
    <property type="term" value="F:peptidyl-prolyl cis-trans isomerase activity"/>
    <property type="evidence" value="ECO:0007669"/>
    <property type="project" value="UniProtKB-KW"/>
</dbReference>
<accession>A0A9D1E2D9</accession>
<dbReference type="InterPro" id="IPR023058">
    <property type="entry name" value="PPIase_PpiC_CS"/>
</dbReference>
<dbReference type="InterPro" id="IPR046357">
    <property type="entry name" value="PPIase_dom_sf"/>
</dbReference>
<sequence>MKIKALMTALALVVMPLTEMFAQKYDGVIDKTVALVGNSMILLSQIEGEVQMMQFQGYVSDRNLRCEVLENMLVSKLFYTQAQLDSLTVNPDMVDAALEDRVNNILTQLGGEEQTEKYFGKPLHKLRQEWRETFMEQNLVQEMQRTVAGAITEVTPKEVQQYYRSVPTDSLPIIPTQYQYSQIVLYPDTERAKLEVRERLLEFRQRILDGEKFSMLATLYSEDPGSAMRGGELGMASKSIFWPAFSDAAMALKDGQVSPIVETPDGFHIIQMISKSGDMFNARHILLKPKYTVEDRDSAFIRLDSIRNVVLEDSLTFAQAARIFSEDAKSRTNGGLVADPNTGAPFFEMDQLKPADYNVLKDMKEGEVSMPFESVDDEGRSGNTVYKIIRLEKIRPSHTATVEQDFNVLLDIATNNKSVRAIEDFIKEKQATTYIVIDPMFQKCDFQRDGWVK</sequence>
<comment type="caution">
    <text evidence="4">The sequence shown here is derived from an EMBL/GenBank/DDBJ whole genome shotgun (WGS) entry which is preliminary data.</text>
</comment>
<feature type="domain" description="PpiC" evidence="3">
    <location>
        <begin position="277"/>
        <end position="374"/>
    </location>
</feature>
<dbReference type="PANTHER" id="PTHR47637:SF1">
    <property type="entry name" value="CHAPERONE SURA"/>
    <property type="match status" value="1"/>
</dbReference>
<feature type="domain" description="PpiC" evidence="3">
    <location>
        <begin position="175"/>
        <end position="274"/>
    </location>
</feature>
<keyword evidence="1" id="KW-0732">Signal</keyword>
<dbReference type="InterPro" id="IPR050280">
    <property type="entry name" value="OMP_Chaperone_SurA"/>
</dbReference>
<evidence type="ECO:0000259" key="3">
    <source>
        <dbReference type="PROSITE" id="PS50198"/>
    </source>
</evidence>
<keyword evidence="2 4" id="KW-0413">Isomerase</keyword>
<dbReference type="Gene3D" id="1.10.4030.10">
    <property type="entry name" value="Porin chaperone SurA, peptide-binding domain"/>
    <property type="match status" value="1"/>
</dbReference>
<reference evidence="4" key="1">
    <citation type="submission" date="2020-10" db="EMBL/GenBank/DDBJ databases">
        <authorList>
            <person name="Gilroy R."/>
        </authorList>
    </citation>
    <scope>NUCLEOTIDE SEQUENCE</scope>
    <source>
        <strain evidence="4">ChiHjej13B12-12457</strain>
    </source>
</reference>
<reference evidence="4" key="2">
    <citation type="journal article" date="2021" name="PeerJ">
        <title>Extensive microbial diversity within the chicken gut microbiome revealed by metagenomics and culture.</title>
        <authorList>
            <person name="Gilroy R."/>
            <person name="Ravi A."/>
            <person name="Getino M."/>
            <person name="Pursley I."/>
            <person name="Horton D.L."/>
            <person name="Alikhan N.F."/>
            <person name="Baker D."/>
            <person name="Gharbi K."/>
            <person name="Hall N."/>
            <person name="Watson M."/>
            <person name="Adriaenssens E.M."/>
            <person name="Foster-Nyarko E."/>
            <person name="Jarju S."/>
            <person name="Secka A."/>
            <person name="Antonio M."/>
            <person name="Oren A."/>
            <person name="Chaudhuri R.R."/>
            <person name="La Ragione R."/>
            <person name="Hildebrand F."/>
            <person name="Pallen M.J."/>
        </authorList>
    </citation>
    <scope>NUCLEOTIDE SEQUENCE</scope>
    <source>
        <strain evidence="4">ChiHjej13B12-12457</strain>
    </source>
</reference>
<gene>
    <name evidence="4" type="ORF">IAC94_07630</name>
</gene>
<protein>
    <submittedName>
        <fullName evidence="4">Peptidylprolyl isomerase</fullName>
    </submittedName>
</protein>
<evidence type="ECO:0000256" key="1">
    <source>
        <dbReference type="ARBA" id="ARBA00022729"/>
    </source>
</evidence>
<dbReference type="PROSITE" id="PS01096">
    <property type="entry name" value="PPIC_PPIASE_1"/>
    <property type="match status" value="1"/>
</dbReference>
<dbReference type="AlphaFoldDB" id="A0A9D1E2D9"/>
<dbReference type="Proteomes" id="UP000886744">
    <property type="component" value="Unassembled WGS sequence"/>
</dbReference>
<dbReference type="Pfam" id="PF00639">
    <property type="entry name" value="Rotamase"/>
    <property type="match status" value="2"/>
</dbReference>
<keyword evidence="2" id="KW-0697">Rotamase</keyword>
<dbReference type="Gene3D" id="3.10.50.40">
    <property type="match status" value="2"/>
</dbReference>
<dbReference type="PROSITE" id="PS50198">
    <property type="entry name" value="PPIC_PPIASE_2"/>
    <property type="match status" value="2"/>
</dbReference>
<dbReference type="SUPFAM" id="SSF54534">
    <property type="entry name" value="FKBP-like"/>
    <property type="match status" value="2"/>
</dbReference>
<dbReference type="PANTHER" id="PTHR47637">
    <property type="entry name" value="CHAPERONE SURA"/>
    <property type="match status" value="1"/>
</dbReference>
<evidence type="ECO:0000313" key="4">
    <source>
        <dbReference type="EMBL" id="HIR63371.1"/>
    </source>
</evidence>
<dbReference type="InterPro" id="IPR027304">
    <property type="entry name" value="Trigger_fact/SurA_dom_sf"/>
</dbReference>
<dbReference type="EMBL" id="DVHI01000096">
    <property type="protein sequence ID" value="HIR63371.1"/>
    <property type="molecule type" value="Genomic_DNA"/>
</dbReference>
<proteinExistence type="predicted"/>
<organism evidence="4 5">
    <name type="scientific">Candidatus Coprenecus avistercoris</name>
    <dbReference type="NCBI Taxonomy" id="2840730"/>
    <lineage>
        <taxon>Bacteria</taxon>
        <taxon>Pseudomonadati</taxon>
        <taxon>Bacteroidota</taxon>
        <taxon>Bacteroidia</taxon>
        <taxon>Bacteroidales</taxon>
        <taxon>Rikenellaceae</taxon>
        <taxon>Rikenellaceae incertae sedis</taxon>
        <taxon>Candidatus Coprenecus</taxon>
    </lineage>
</organism>
<evidence type="ECO:0000256" key="2">
    <source>
        <dbReference type="PROSITE-ProRule" id="PRU00278"/>
    </source>
</evidence>